<sequence>MKYRPPVATNDLQDLVRRRLWELGGSVYEASRRARGAVGPEVLERLAHVRGWALISPWMAGHLARALDVPENRVRRAAGLPEVHDPREDEPTGPHLRLVTGESRASS</sequence>
<evidence type="ECO:0000256" key="1">
    <source>
        <dbReference type="SAM" id="MobiDB-lite"/>
    </source>
</evidence>
<evidence type="ECO:0000313" key="3">
    <source>
        <dbReference type="Proteomes" id="UP000183642"/>
    </source>
</evidence>
<name>A0A1I5ESL3_9ACTN</name>
<reference evidence="3" key="1">
    <citation type="submission" date="2016-10" db="EMBL/GenBank/DDBJ databases">
        <authorList>
            <person name="Varghese N."/>
            <person name="Submissions S."/>
        </authorList>
    </citation>
    <scope>NUCLEOTIDE SEQUENCE [LARGE SCALE GENOMIC DNA]</scope>
    <source>
        <strain evidence="3">DSM 43161</strain>
    </source>
</reference>
<evidence type="ECO:0000313" key="2">
    <source>
        <dbReference type="EMBL" id="SFO14031.1"/>
    </source>
</evidence>
<dbReference type="AlphaFoldDB" id="A0A1I5ESL3"/>
<dbReference type="Proteomes" id="UP000183642">
    <property type="component" value="Unassembled WGS sequence"/>
</dbReference>
<organism evidence="2 3">
    <name type="scientific">Geodermatophilus obscurus</name>
    <dbReference type="NCBI Taxonomy" id="1861"/>
    <lineage>
        <taxon>Bacteria</taxon>
        <taxon>Bacillati</taxon>
        <taxon>Actinomycetota</taxon>
        <taxon>Actinomycetes</taxon>
        <taxon>Geodermatophilales</taxon>
        <taxon>Geodermatophilaceae</taxon>
        <taxon>Geodermatophilus</taxon>
    </lineage>
</organism>
<dbReference type="EMBL" id="FOWE01000003">
    <property type="protein sequence ID" value="SFO14031.1"/>
    <property type="molecule type" value="Genomic_DNA"/>
</dbReference>
<feature type="region of interest" description="Disordered" evidence="1">
    <location>
        <begin position="79"/>
        <end position="107"/>
    </location>
</feature>
<accession>A0A1I5ESL3</accession>
<proteinExistence type="predicted"/>
<keyword evidence="3" id="KW-1185">Reference proteome</keyword>
<protein>
    <submittedName>
        <fullName evidence="2">Uncharacterized protein</fullName>
    </submittedName>
</protein>
<feature type="compositionally biased region" description="Basic and acidic residues" evidence="1">
    <location>
        <begin position="82"/>
        <end position="92"/>
    </location>
</feature>
<gene>
    <name evidence="2" type="ORF">SAMN05660359_01699</name>
</gene>